<dbReference type="Proteomes" id="UP000535491">
    <property type="component" value="Unassembled WGS sequence"/>
</dbReference>
<organism evidence="1 2">
    <name type="scientific">Paenactinomyces guangxiensis</name>
    <dbReference type="NCBI Taxonomy" id="1490290"/>
    <lineage>
        <taxon>Bacteria</taxon>
        <taxon>Bacillati</taxon>
        <taxon>Bacillota</taxon>
        <taxon>Bacilli</taxon>
        <taxon>Bacillales</taxon>
        <taxon>Thermoactinomycetaceae</taxon>
        <taxon>Paenactinomyces</taxon>
    </lineage>
</organism>
<reference evidence="1 2" key="1">
    <citation type="submission" date="2020-07" db="EMBL/GenBank/DDBJ databases">
        <authorList>
            <person name="Feng H."/>
        </authorList>
    </citation>
    <scope>NUCLEOTIDE SEQUENCE [LARGE SCALE GENOMIC DNA]</scope>
    <source>
        <strain evidence="2">s-10</strain>
    </source>
</reference>
<dbReference type="RefSeq" id="WP_181750025.1">
    <property type="nucleotide sequence ID" value="NZ_JACEIQ010000001.1"/>
</dbReference>
<evidence type="ECO:0000313" key="1">
    <source>
        <dbReference type="EMBL" id="MBA4492790.1"/>
    </source>
</evidence>
<evidence type="ECO:0000313" key="2">
    <source>
        <dbReference type="Proteomes" id="UP000535491"/>
    </source>
</evidence>
<sequence>MSYSNFIPVKRLAGDLLISQKRNNLGFTLTTKEFVFQKPHLSYHILLDDVIGVIPYEIKKSAHLPKSFIEESWTHRNFSAKCYKISVGELHIINRQGLYTRGATDLILPLNDRFMQFVKNHTDLTMLPV</sequence>
<accession>A0A7W1WMR9</accession>
<proteinExistence type="predicted"/>
<dbReference type="EMBL" id="JACEIQ010000001">
    <property type="protein sequence ID" value="MBA4492790.1"/>
    <property type="molecule type" value="Genomic_DNA"/>
</dbReference>
<protein>
    <submittedName>
        <fullName evidence="1">Uncharacterized protein</fullName>
    </submittedName>
</protein>
<comment type="caution">
    <text evidence="1">The sequence shown here is derived from an EMBL/GenBank/DDBJ whole genome shotgun (WGS) entry which is preliminary data.</text>
</comment>
<name>A0A7W1WMR9_9BACL</name>
<keyword evidence="2" id="KW-1185">Reference proteome</keyword>
<gene>
    <name evidence="1" type="ORF">H1191_00490</name>
</gene>
<dbReference type="AlphaFoldDB" id="A0A7W1WMR9"/>